<dbReference type="GO" id="GO:0004151">
    <property type="term" value="F:dihydroorotase activity"/>
    <property type="evidence" value="ECO:0007669"/>
    <property type="project" value="InterPro"/>
</dbReference>
<organism evidence="3 4">
    <name type="scientific">Kriegella aquimaris</name>
    <dbReference type="NCBI Taxonomy" id="192904"/>
    <lineage>
        <taxon>Bacteria</taxon>
        <taxon>Pseudomonadati</taxon>
        <taxon>Bacteroidota</taxon>
        <taxon>Flavobacteriia</taxon>
        <taxon>Flavobacteriales</taxon>
        <taxon>Flavobacteriaceae</taxon>
        <taxon>Kriegella</taxon>
    </lineage>
</organism>
<dbReference type="GO" id="GO:0046872">
    <property type="term" value="F:metal ion binding"/>
    <property type="evidence" value="ECO:0007669"/>
    <property type="project" value="InterPro"/>
</dbReference>
<dbReference type="Gene3D" id="3.20.20.140">
    <property type="entry name" value="Metal-dependent hydrolases"/>
    <property type="match status" value="1"/>
</dbReference>
<keyword evidence="4" id="KW-1185">Reference proteome</keyword>
<dbReference type="InterPro" id="IPR050138">
    <property type="entry name" value="DHOase/Allantoinase_Hydrolase"/>
</dbReference>
<dbReference type="GO" id="GO:0005737">
    <property type="term" value="C:cytoplasm"/>
    <property type="evidence" value="ECO:0007669"/>
    <property type="project" value="TreeGrafter"/>
</dbReference>
<accession>A0A1G9NFD2</accession>
<dbReference type="InterPro" id="IPR024403">
    <property type="entry name" value="DHOase_cat"/>
</dbReference>
<reference evidence="3 4" key="1">
    <citation type="submission" date="2016-10" db="EMBL/GenBank/DDBJ databases">
        <authorList>
            <person name="de Groot N.N."/>
        </authorList>
    </citation>
    <scope>NUCLEOTIDE SEQUENCE [LARGE SCALE GENOMIC DNA]</scope>
    <source>
        <strain evidence="3 4">DSM 19886</strain>
    </source>
</reference>
<dbReference type="RefSeq" id="WP_089887530.1">
    <property type="nucleotide sequence ID" value="NZ_FNGV01000003.1"/>
</dbReference>
<dbReference type="PANTHER" id="PTHR43668">
    <property type="entry name" value="ALLANTOINASE"/>
    <property type="match status" value="1"/>
</dbReference>
<evidence type="ECO:0000259" key="2">
    <source>
        <dbReference type="Pfam" id="PF12890"/>
    </source>
</evidence>
<evidence type="ECO:0000313" key="3">
    <source>
        <dbReference type="EMBL" id="SDL85268.1"/>
    </source>
</evidence>
<dbReference type="PANTHER" id="PTHR43668:SF2">
    <property type="entry name" value="ALLANTOINASE"/>
    <property type="match status" value="1"/>
</dbReference>
<dbReference type="CDD" id="cd01317">
    <property type="entry name" value="DHOase_IIa"/>
    <property type="match status" value="1"/>
</dbReference>
<dbReference type="GO" id="GO:0006145">
    <property type="term" value="P:purine nucleobase catabolic process"/>
    <property type="evidence" value="ECO:0007669"/>
    <property type="project" value="TreeGrafter"/>
</dbReference>
<evidence type="ECO:0000313" key="4">
    <source>
        <dbReference type="Proteomes" id="UP000199440"/>
    </source>
</evidence>
<feature type="domain" description="Dihydroorotase catalytic" evidence="2">
    <location>
        <begin position="63"/>
        <end position="239"/>
    </location>
</feature>
<name>A0A1G9NFD2_9FLAO</name>
<dbReference type="SUPFAM" id="SSF51338">
    <property type="entry name" value="Composite domain of metallo-dependent hydrolases"/>
    <property type="match status" value="1"/>
</dbReference>
<dbReference type="InterPro" id="IPR032466">
    <property type="entry name" value="Metal_Hydrolase"/>
</dbReference>
<dbReference type="AlphaFoldDB" id="A0A1G9NFD2"/>
<dbReference type="GO" id="GO:0006221">
    <property type="term" value="P:pyrimidine nucleotide biosynthetic process"/>
    <property type="evidence" value="ECO:0007669"/>
    <property type="project" value="UniProtKB-KW"/>
</dbReference>
<dbReference type="Pfam" id="PF12890">
    <property type="entry name" value="DHOase"/>
    <property type="match status" value="1"/>
</dbReference>
<dbReference type="SUPFAM" id="SSF51556">
    <property type="entry name" value="Metallo-dependent hydrolases"/>
    <property type="match status" value="1"/>
</dbReference>
<dbReference type="EMBL" id="FNGV01000003">
    <property type="protein sequence ID" value="SDL85268.1"/>
    <property type="molecule type" value="Genomic_DNA"/>
</dbReference>
<dbReference type="InterPro" id="IPR004722">
    <property type="entry name" value="DHOase"/>
</dbReference>
<dbReference type="OrthoDB" id="9765462at2"/>
<dbReference type="Proteomes" id="UP000199440">
    <property type="component" value="Unassembled WGS sequence"/>
</dbReference>
<dbReference type="Gene3D" id="2.30.40.10">
    <property type="entry name" value="Urease, subunit C, domain 1"/>
    <property type="match status" value="2"/>
</dbReference>
<dbReference type="InterPro" id="IPR011059">
    <property type="entry name" value="Metal-dep_hydrolase_composite"/>
</dbReference>
<keyword evidence="1" id="KW-0665">Pyrimidine biosynthesis</keyword>
<proteinExistence type="predicted"/>
<dbReference type="STRING" id="192904.SAMN04488514_103160"/>
<gene>
    <name evidence="3" type="ORF">SAMN04488514_103160</name>
</gene>
<protein>
    <submittedName>
        <fullName evidence="3">Dihydroorotase</fullName>
    </submittedName>
</protein>
<sequence length="419" mass="45635">MDILLKSAKIIDAGNKEYHLKKRDILIKNGVIENIAPKIEGTGKVKIIDYKNLHVSIGWFDSGVSFGEPGYEERETIANGLRTAAKSGFTDVILNPNTNPVPDGSGAIVFLKNAAKGQVTSLYPIGTLTKGGAGEVLAELYDMKNSGAVAFYDFKCPLKNSNLVKIALQYAQNFDGFIYSFPQDSKIAGKGIVNEGVVSTRLGLKGIPALAEELQISRDLFILGYTGGKLHIPTISTANSVKLISDAKKKGLNVSCSVAIHNLFLTDEALEEYNSLFKVMPPLRTKSDAKALLKGLTDGVIDFVTSDHNPMNIEQKHVEFDNAAFGTLGLESAFGALNQLLDIEKCIEILTKGRERYGLATPILKQGYKACLTLFNPDKTYTFTEKQLFSTSKNSMFLESTLKGSVYGTINNNRISLND</sequence>
<evidence type="ECO:0000256" key="1">
    <source>
        <dbReference type="ARBA" id="ARBA00022975"/>
    </source>
</evidence>
<dbReference type="GO" id="GO:0004038">
    <property type="term" value="F:allantoinase activity"/>
    <property type="evidence" value="ECO:0007669"/>
    <property type="project" value="TreeGrafter"/>
</dbReference>